<dbReference type="EMBL" id="MN577574">
    <property type="protein sequence ID" value="QGT51346.1"/>
    <property type="molecule type" value="Genomic_DNA"/>
</dbReference>
<gene>
    <name evidence="1" type="ORF">Unknown280_0380</name>
</gene>
<organism evidence="1">
    <name type="scientific">uncultured Spirochaetaceae bacterium</name>
    <dbReference type="NCBI Taxonomy" id="201186"/>
    <lineage>
        <taxon>Bacteria</taxon>
        <taxon>Pseudomonadati</taxon>
        <taxon>Spirochaetota</taxon>
        <taxon>Spirochaetia</taxon>
        <taxon>Spirochaetales</taxon>
        <taxon>Spirochaetaceae</taxon>
        <taxon>environmental samples</taxon>
    </lineage>
</organism>
<accession>A0A650EP51</accession>
<sequence>MEDIFLGNKRILILQNIERNITLSNEMLQRALRAYGHSISVEEVNRHLIWLKERGLLNIDELSASVWTAELTRHGKEVAKGIVRESGIDDPVED</sequence>
<name>A0A650EP51_9SPIO</name>
<reference evidence="1" key="1">
    <citation type="journal article" date="2020" name="J. ISSAAS">
        <title>Lactobacilli and other gastrointestinal microbiota of Peromyscus leucopus, reservoir host for agents of Lyme disease and other zoonoses in North America.</title>
        <authorList>
            <person name="Milovic A."/>
            <person name="Bassam K."/>
            <person name="Shao H."/>
            <person name="Chatzistamou I."/>
            <person name="Tufts D.M."/>
            <person name="Diuk-Wasser M."/>
            <person name="Barbour A.G."/>
        </authorList>
    </citation>
    <scope>NUCLEOTIDE SEQUENCE</scope>
    <source>
        <strain evidence="1">LL50</strain>
    </source>
</reference>
<evidence type="ECO:0008006" key="2">
    <source>
        <dbReference type="Google" id="ProtNLM"/>
    </source>
</evidence>
<dbReference type="AlphaFoldDB" id="A0A650EP51"/>
<proteinExistence type="predicted"/>
<evidence type="ECO:0000313" key="1">
    <source>
        <dbReference type="EMBL" id="QGT51346.1"/>
    </source>
</evidence>
<protein>
    <recommendedName>
        <fullName evidence="2">ArsR family transcriptional regulator</fullName>
    </recommendedName>
</protein>